<dbReference type="SMART" id="SM00382">
    <property type="entry name" value="AAA"/>
    <property type="match status" value="1"/>
</dbReference>
<dbReference type="CDD" id="cd03228">
    <property type="entry name" value="ABCC_MRP_Like"/>
    <property type="match status" value="1"/>
</dbReference>
<dbReference type="SUPFAM" id="SSF90123">
    <property type="entry name" value="ABC transporter transmembrane region"/>
    <property type="match status" value="1"/>
</dbReference>
<feature type="transmembrane region" description="Helical" evidence="8">
    <location>
        <begin position="157"/>
        <end position="177"/>
    </location>
</feature>
<dbReference type="GO" id="GO:0140359">
    <property type="term" value="F:ABC-type transporter activity"/>
    <property type="evidence" value="ECO:0007669"/>
    <property type="project" value="InterPro"/>
</dbReference>
<evidence type="ECO:0000256" key="2">
    <source>
        <dbReference type="ARBA" id="ARBA00022692"/>
    </source>
</evidence>
<dbReference type="GO" id="GO:0005524">
    <property type="term" value="F:ATP binding"/>
    <property type="evidence" value="ECO:0007669"/>
    <property type="project" value="UniProtKB-KW"/>
</dbReference>
<dbReference type="Gene3D" id="1.20.1560.10">
    <property type="entry name" value="ABC transporter type 1, transmembrane domain"/>
    <property type="match status" value="1"/>
</dbReference>
<evidence type="ECO:0000313" key="12">
    <source>
        <dbReference type="Proteomes" id="UP000316096"/>
    </source>
</evidence>
<feature type="transmembrane region" description="Helical" evidence="8">
    <location>
        <begin position="243"/>
        <end position="265"/>
    </location>
</feature>
<dbReference type="PANTHER" id="PTHR24221:SF654">
    <property type="entry name" value="ATP-BINDING CASSETTE SUB-FAMILY B MEMBER 6"/>
    <property type="match status" value="1"/>
</dbReference>
<evidence type="ECO:0000256" key="3">
    <source>
        <dbReference type="ARBA" id="ARBA00022741"/>
    </source>
</evidence>
<keyword evidence="3" id="KW-0547">Nucleotide-binding</keyword>
<dbReference type="InterPro" id="IPR011527">
    <property type="entry name" value="ABC1_TM_dom"/>
</dbReference>
<comment type="caution">
    <text evidence="11">The sequence shown here is derived from an EMBL/GenBank/DDBJ whole genome shotgun (WGS) entry which is preliminary data.</text>
</comment>
<evidence type="ECO:0000259" key="9">
    <source>
        <dbReference type="PROSITE" id="PS50893"/>
    </source>
</evidence>
<evidence type="ECO:0000256" key="5">
    <source>
        <dbReference type="ARBA" id="ARBA00022989"/>
    </source>
</evidence>
<protein>
    <submittedName>
        <fullName evidence="11">ATP-binding cassette subfamily C protein</fullName>
    </submittedName>
</protein>
<evidence type="ECO:0000256" key="6">
    <source>
        <dbReference type="ARBA" id="ARBA00023136"/>
    </source>
</evidence>
<dbReference type="RefSeq" id="WP_141953574.1">
    <property type="nucleotide sequence ID" value="NZ_VFOZ01000001.1"/>
</dbReference>
<dbReference type="InterPro" id="IPR003439">
    <property type="entry name" value="ABC_transporter-like_ATP-bd"/>
</dbReference>
<reference evidence="11 12" key="1">
    <citation type="submission" date="2019-06" db="EMBL/GenBank/DDBJ databases">
        <title>Sequencing the genomes of 1000 actinobacteria strains.</title>
        <authorList>
            <person name="Klenk H.-P."/>
        </authorList>
    </citation>
    <scope>NUCLEOTIDE SEQUENCE [LARGE SCALE GENOMIC DNA]</scope>
    <source>
        <strain evidence="11 12">DSM 102200</strain>
    </source>
</reference>
<name>A0A543CE95_9ACTN</name>
<dbReference type="Pfam" id="PF00005">
    <property type="entry name" value="ABC_tran"/>
    <property type="match status" value="1"/>
</dbReference>
<dbReference type="PROSITE" id="PS50893">
    <property type="entry name" value="ABC_TRANSPORTER_2"/>
    <property type="match status" value="1"/>
</dbReference>
<organism evidence="11 12">
    <name type="scientific">Actinoallomurus bryophytorum</name>
    <dbReference type="NCBI Taxonomy" id="1490222"/>
    <lineage>
        <taxon>Bacteria</taxon>
        <taxon>Bacillati</taxon>
        <taxon>Actinomycetota</taxon>
        <taxon>Actinomycetes</taxon>
        <taxon>Streptosporangiales</taxon>
        <taxon>Thermomonosporaceae</taxon>
        <taxon>Actinoallomurus</taxon>
    </lineage>
</organism>
<evidence type="ECO:0000256" key="4">
    <source>
        <dbReference type="ARBA" id="ARBA00022840"/>
    </source>
</evidence>
<dbReference type="SUPFAM" id="SSF52540">
    <property type="entry name" value="P-loop containing nucleoside triphosphate hydrolases"/>
    <property type="match status" value="1"/>
</dbReference>
<dbReference type="PROSITE" id="PS00211">
    <property type="entry name" value="ABC_TRANSPORTER_1"/>
    <property type="match status" value="1"/>
</dbReference>
<dbReference type="Proteomes" id="UP000316096">
    <property type="component" value="Unassembled WGS sequence"/>
</dbReference>
<evidence type="ECO:0000313" key="11">
    <source>
        <dbReference type="EMBL" id="TQL95416.1"/>
    </source>
</evidence>
<gene>
    <name evidence="11" type="ORF">FB559_0919</name>
</gene>
<evidence type="ECO:0000256" key="7">
    <source>
        <dbReference type="SAM" id="MobiDB-lite"/>
    </source>
</evidence>
<keyword evidence="6 8" id="KW-0472">Membrane</keyword>
<evidence type="ECO:0000256" key="8">
    <source>
        <dbReference type="SAM" id="Phobius"/>
    </source>
</evidence>
<dbReference type="InterPro" id="IPR017871">
    <property type="entry name" value="ABC_transporter-like_CS"/>
</dbReference>
<dbReference type="InterPro" id="IPR039421">
    <property type="entry name" value="Type_1_exporter"/>
</dbReference>
<dbReference type="GO" id="GO:0016887">
    <property type="term" value="F:ATP hydrolysis activity"/>
    <property type="evidence" value="ECO:0007669"/>
    <property type="project" value="InterPro"/>
</dbReference>
<feature type="domain" description="ABC transporter" evidence="9">
    <location>
        <begin position="330"/>
        <end position="555"/>
    </location>
</feature>
<dbReference type="GO" id="GO:0005886">
    <property type="term" value="C:plasma membrane"/>
    <property type="evidence" value="ECO:0007669"/>
    <property type="project" value="UniProtKB-SubCell"/>
</dbReference>
<comment type="subcellular location">
    <subcellularLocation>
        <location evidence="1">Cell membrane</location>
        <topology evidence="1">Multi-pass membrane protein</topology>
    </subcellularLocation>
</comment>
<dbReference type="InterPro" id="IPR036640">
    <property type="entry name" value="ABC1_TM_sf"/>
</dbReference>
<evidence type="ECO:0000256" key="1">
    <source>
        <dbReference type="ARBA" id="ARBA00004651"/>
    </source>
</evidence>
<evidence type="ECO:0000259" key="10">
    <source>
        <dbReference type="PROSITE" id="PS50929"/>
    </source>
</evidence>
<dbReference type="GO" id="GO:0034040">
    <property type="term" value="F:ATPase-coupled lipid transmembrane transporter activity"/>
    <property type="evidence" value="ECO:0007669"/>
    <property type="project" value="TreeGrafter"/>
</dbReference>
<dbReference type="OrthoDB" id="9806127at2"/>
<feature type="transmembrane region" description="Helical" evidence="8">
    <location>
        <begin position="54"/>
        <end position="75"/>
    </location>
</feature>
<dbReference type="EMBL" id="VFOZ01000001">
    <property type="protein sequence ID" value="TQL95416.1"/>
    <property type="molecule type" value="Genomic_DNA"/>
</dbReference>
<keyword evidence="2 8" id="KW-0812">Transmembrane</keyword>
<dbReference type="AlphaFoldDB" id="A0A543CE95"/>
<feature type="transmembrane region" description="Helical" evidence="8">
    <location>
        <begin position="130"/>
        <end position="151"/>
    </location>
</feature>
<dbReference type="Gene3D" id="3.40.50.300">
    <property type="entry name" value="P-loop containing nucleotide triphosphate hydrolases"/>
    <property type="match status" value="1"/>
</dbReference>
<accession>A0A543CE95</accession>
<dbReference type="PROSITE" id="PS50929">
    <property type="entry name" value="ABC_TM1F"/>
    <property type="match status" value="1"/>
</dbReference>
<feature type="transmembrane region" description="Helical" evidence="8">
    <location>
        <begin position="21"/>
        <end position="42"/>
    </location>
</feature>
<dbReference type="InterPro" id="IPR027417">
    <property type="entry name" value="P-loop_NTPase"/>
</dbReference>
<dbReference type="PANTHER" id="PTHR24221">
    <property type="entry name" value="ATP-BINDING CASSETTE SUB-FAMILY B"/>
    <property type="match status" value="1"/>
</dbReference>
<dbReference type="InterPro" id="IPR003593">
    <property type="entry name" value="AAA+_ATPase"/>
</dbReference>
<keyword evidence="12" id="KW-1185">Reference proteome</keyword>
<keyword evidence="5 8" id="KW-1133">Transmembrane helix</keyword>
<keyword evidence="4 11" id="KW-0067">ATP-binding</keyword>
<feature type="region of interest" description="Disordered" evidence="7">
    <location>
        <begin position="557"/>
        <end position="576"/>
    </location>
</feature>
<sequence>MNEVRGHRVLAAALRRQPRRLVLFGVWSALEAAPVLVFGRAVAGATDAFLAHRVEAALCWLAVLAGAAVVGAVGATRVYGPLAAIVEPLRDALVRHVVRGAVHDSVRTGRRDDGAVARLTQQVEIVRDTFAGLLMIVQGFVFTLAGALIGLLTLMPVTLLLVVPPVLVGLGLFLCLVSRSITRQRQLILAEERIAESATALAAGLRDVTACGSEEAMAASAGRLIDAQAATARSMARLAAGRTVALAVGGRLPLLLILGAAPWLVRHGATPGVILGSLTYVLQGLSPALSTIIRGVGGSGLRLAVTLDRVMEAAEVTQVPRPSRPAGGDLRLCGVSFAYGPGAAPVVDDLSLRVPDGDHLAIVGPSGIGKSTLSLLAAGLLTPSAGSVTLGGVPADEADPDDRALIPQEAYVFGGTLRDNLCYLRPGASDHALDRAVTAVGAGDLAERLGGYRAEVSPETLSAGERQLIALVRAYLSPARLVILDEATCHLDALAEERAERAFASRPGSLIVIAHRMTSARRARHILVLDGTRSWLGTHEDLLADCGLYRELHGHWSAPPPEPTGRTGREASPSPA</sequence>
<feature type="domain" description="ABC transmembrane type-1" evidence="10">
    <location>
        <begin position="21"/>
        <end position="287"/>
    </location>
</feature>
<proteinExistence type="predicted"/>